<feature type="transmembrane region" description="Helical" evidence="2">
    <location>
        <begin position="35"/>
        <end position="56"/>
    </location>
</feature>
<sequence>MPRAWSGGQVVLLQTAAQAVVGVAVLRRRATWPSGAVAGAGVAAVALAFCLDVALFSRAARAANSPLQQSSQLDLRGILEELVRLALLVVVEDMAMFWLARLFWKPSALGPHQDDDAPSGCFALIAFQAKNSREGAGPEMDQVQQGKGPTGTSPPAVAVKSRIIATASASLAIMTCLPDTLTVMIWFALRSLEALDVVLWEDHEATLQKSQTESDLGHAAWRPGYWLPVLAAKAHRDVNLAFYVPVVLSAIATSTRIGLGFPLFIAQGLTLAAALVNIMDHKRLPHTSVFGFALTLLGVVTFGPALLTRFR</sequence>
<dbReference type="Proteomes" id="UP000241890">
    <property type="component" value="Unassembled WGS sequence"/>
</dbReference>
<evidence type="ECO:0000313" key="4">
    <source>
        <dbReference type="Proteomes" id="UP000241890"/>
    </source>
</evidence>
<accession>A0A2R5G600</accession>
<dbReference type="EMBL" id="BEYU01000021">
    <property type="protein sequence ID" value="GBG26466.1"/>
    <property type="molecule type" value="Genomic_DNA"/>
</dbReference>
<evidence type="ECO:0000256" key="2">
    <source>
        <dbReference type="SAM" id="Phobius"/>
    </source>
</evidence>
<gene>
    <name evidence="3" type="ORF">FCC1311_026872</name>
</gene>
<feature type="region of interest" description="Disordered" evidence="1">
    <location>
        <begin position="135"/>
        <end position="155"/>
    </location>
</feature>
<feature type="compositionally biased region" description="Polar residues" evidence="1">
    <location>
        <begin position="142"/>
        <end position="153"/>
    </location>
</feature>
<keyword evidence="2" id="KW-0472">Membrane</keyword>
<feature type="transmembrane region" description="Helical" evidence="2">
    <location>
        <begin position="288"/>
        <end position="307"/>
    </location>
</feature>
<organism evidence="3 4">
    <name type="scientific">Hondaea fermentalgiana</name>
    <dbReference type="NCBI Taxonomy" id="2315210"/>
    <lineage>
        <taxon>Eukaryota</taxon>
        <taxon>Sar</taxon>
        <taxon>Stramenopiles</taxon>
        <taxon>Bigyra</taxon>
        <taxon>Labyrinthulomycetes</taxon>
        <taxon>Thraustochytrida</taxon>
        <taxon>Thraustochytriidae</taxon>
        <taxon>Hondaea</taxon>
    </lineage>
</organism>
<comment type="caution">
    <text evidence="3">The sequence shown here is derived from an EMBL/GenBank/DDBJ whole genome shotgun (WGS) entry which is preliminary data.</text>
</comment>
<dbReference type="AlphaFoldDB" id="A0A2R5G600"/>
<keyword evidence="2" id="KW-1133">Transmembrane helix</keyword>
<dbReference type="InParanoid" id="A0A2R5G600"/>
<name>A0A2R5G600_9STRA</name>
<proteinExistence type="predicted"/>
<protein>
    <submittedName>
        <fullName evidence="3">Uncharacterized protein</fullName>
    </submittedName>
</protein>
<evidence type="ECO:0000313" key="3">
    <source>
        <dbReference type="EMBL" id="GBG26466.1"/>
    </source>
</evidence>
<feature type="transmembrane region" description="Helical" evidence="2">
    <location>
        <begin position="257"/>
        <end position="276"/>
    </location>
</feature>
<keyword evidence="2" id="KW-0812">Transmembrane</keyword>
<evidence type="ECO:0000256" key="1">
    <source>
        <dbReference type="SAM" id="MobiDB-lite"/>
    </source>
</evidence>
<reference evidence="3 4" key="1">
    <citation type="submission" date="2017-12" db="EMBL/GenBank/DDBJ databases">
        <title>Sequencing, de novo assembly and annotation of complete genome of a new Thraustochytrid species, strain FCC1311.</title>
        <authorList>
            <person name="Sedici K."/>
            <person name="Godart F."/>
            <person name="Aiese Cigliano R."/>
            <person name="Sanseverino W."/>
            <person name="Barakat M."/>
            <person name="Ortet P."/>
            <person name="Marechal E."/>
            <person name="Cagnac O."/>
            <person name="Amato A."/>
        </authorList>
    </citation>
    <scope>NUCLEOTIDE SEQUENCE [LARGE SCALE GENOMIC DNA]</scope>
</reference>
<feature type="transmembrane region" description="Helical" evidence="2">
    <location>
        <begin position="82"/>
        <end position="104"/>
    </location>
</feature>
<keyword evidence="4" id="KW-1185">Reference proteome</keyword>